<evidence type="ECO:0000313" key="2">
    <source>
        <dbReference type="Proteomes" id="UP000006403"/>
    </source>
</evidence>
<comment type="caution">
    <text evidence="1">The sequence shown here is derived from an EMBL/GenBank/DDBJ whole genome shotgun (WGS) entry which is preliminary data.</text>
</comment>
<dbReference type="PATRIC" id="fig|1134806.3.peg.1448"/>
<dbReference type="AlphaFoldDB" id="J7CV41"/>
<organism evidence="1 2">
    <name type="scientific">Enterococcus faecium 505</name>
    <dbReference type="NCBI Taxonomy" id="1134806"/>
    <lineage>
        <taxon>Bacteria</taxon>
        <taxon>Bacillati</taxon>
        <taxon>Bacillota</taxon>
        <taxon>Bacilli</taxon>
        <taxon>Lactobacillales</taxon>
        <taxon>Enterococcaceae</taxon>
        <taxon>Enterococcus</taxon>
    </lineage>
</organism>
<evidence type="ECO:0000313" key="1">
    <source>
        <dbReference type="EMBL" id="EJY45405.1"/>
    </source>
</evidence>
<dbReference type="HOGENOM" id="CLU_1270165_0_0_9"/>
<proteinExistence type="predicted"/>
<protein>
    <submittedName>
        <fullName evidence="1">Uncharacterized protein</fullName>
    </submittedName>
</protein>
<sequence length="222" mass="24873">MFEGNLINVEGRTMKIKKLLIGLLCMATLGGINNIGQHVFTVDGDTSVIDILNKNKEINISPVLTFDEMVREVAKENGISIIQAQQELGFTAKSARQARTARATYRALSQSLTDNVSYRPTMRFYCETSESGNFRAIKRIVRVEMIRGYNGLSKQFGGTVYVHLEDANRIFYIVNGDFFNNGSTTWNAGVNIGVGRNASIKFGVTNTTSHYQYCYVESHLRF</sequence>
<gene>
    <name evidence="1" type="ORF">HMPREF1348_01519</name>
</gene>
<dbReference type="EMBL" id="AMBL01000050">
    <property type="protein sequence ID" value="EJY45405.1"/>
    <property type="molecule type" value="Genomic_DNA"/>
</dbReference>
<accession>J7CV41</accession>
<dbReference type="Proteomes" id="UP000006403">
    <property type="component" value="Unassembled WGS sequence"/>
</dbReference>
<name>J7CV41_ENTFC</name>
<reference evidence="1 2" key="1">
    <citation type="submission" date="2012-04" db="EMBL/GenBank/DDBJ databases">
        <authorList>
            <person name="Weinstock G."/>
            <person name="Sodergren E."/>
            <person name="Lobos E.A."/>
            <person name="Fulton L."/>
            <person name="Fulton R."/>
            <person name="Courtney L."/>
            <person name="Fronick C."/>
            <person name="O'Laughlin M."/>
            <person name="Godfrey J."/>
            <person name="Wilson R.M."/>
            <person name="Miner T."/>
            <person name="Farmer C."/>
            <person name="Delehaunty K."/>
            <person name="Cordes M."/>
            <person name="Minx P."/>
            <person name="Tomlinson C."/>
            <person name="Chen J."/>
            <person name="Wollam A."/>
            <person name="Pepin K.H."/>
            <person name="Bhonagiri V."/>
            <person name="Zhang X."/>
            <person name="Suruliraj S."/>
            <person name="Warren W."/>
            <person name="Mitreva M."/>
            <person name="Mardis E.R."/>
            <person name="Wilson R.K."/>
        </authorList>
    </citation>
    <scope>NUCLEOTIDE SEQUENCE [LARGE SCALE GENOMIC DNA]</scope>
    <source>
        <strain evidence="1 2">505</strain>
    </source>
</reference>